<keyword evidence="1" id="KW-1133">Transmembrane helix</keyword>
<dbReference type="AlphaFoldDB" id="A0A8D9AYH9"/>
<evidence type="ECO:0000256" key="1">
    <source>
        <dbReference type="SAM" id="Phobius"/>
    </source>
</evidence>
<proteinExistence type="predicted"/>
<feature type="transmembrane region" description="Helical" evidence="1">
    <location>
        <begin position="58"/>
        <end position="75"/>
    </location>
</feature>
<keyword evidence="2" id="KW-0689">Ribosomal protein</keyword>
<evidence type="ECO:0000313" key="2">
    <source>
        <dbReference type="EMBL" id="CAG6771951.1"/>
    </source>
</evidence>
<keyword evidence="1" id="KW-0472">Membrane</keyword>
<keyword evidence="2" id="KW-0687">Ribonucleoprotein</keyword>
<sequence>MFLANSKIIKKGGEPDAFESSISQALLELEMNSDLEAQLRELYRNIVKIWKPRSRSTCRYALLVLAIIIMISQVFRLRPSMPFNIDVAIYYNNYNGLGLGRNR</sequence>
<keyword evidence="1" id="KW-0812">Transmembrane</keyword>
<dbReference type="EMBL" id="HBUF01586420">
    <property type="protein sequence ID" value="CAG6771951.1"/>
    <property type="molecule type" value="Transcribed_RNA"/>
</dbReference>
<accession>A0A8D9AYH9</accession>
<organism evidence="2">
    <name type="scientific">Cacopsylla melanoneura</name>
    <dbReference type="NCBI Taxonomy" id="428564"/>
    <lineage>
        <taxon>Eukaryota</taxon>
        <taxon>Metazoa</taxon>
        <taxon>Ecdysozoa</taxon>
        <taxon>Arthropoda</taxon>
        <taxon>Hexapoda</taxon>
        <taxon>Insecta</taxon>
        <taxon>Pterygota</taxon>
        <taxon>Neoptera</taxon>
        <taxon>Paraneoptera</taxon>
        <taxon>Hemiptera</taxon>
        <taxon>Sternorrhyncha</taxon>
        <taxon>Psylloidea</taxon>
        <taxon>Psyllidae</taxon>
        <taxon>Psyllinae</taxon>
        <taxon>Cacopsylla</taxon>
    </lineage>
</organism>
<name>A0A8D9AYH9_9HEMI</name>
<dbReference type="GO" id="GO:0005840">
    <property type="term" value="C:ribosome"/>
    <property type="evidence" value="ECO:0007669"/>
    <property type="project" value="UniProtKB-KW"/>
</dbReference>
<reference evidence="2" key="1">
    <citation type="submission" date="2021-05" db="EMBL/GenBank/DDBJ databases">
        <authorList>
            <person name="Alioto T."/>
            <person name="Alioto T."/>
            <person name="Gomez Garrido J."/>
        </authorList>
    </citation>
    <scope>NUCLEOTIDE SEQUENCE</scope>
</reference>
<protein>
    <submittedName>
        <fullName evidence="2">40S ribosomal protein S7</fullName>
    </submittedName>
</protein>